<organism evidence="1 2">
    <name type="scientific">Bacillus thuringiensis</name>
    <dbReference type="NCBI Taxonomy" id="1428"/>
    <lineage>
        <taxon>Bacteria</taxon>
        <taxon>Bacillati</taxon>
        <taxon>Bacillota</taxon>
        <taxon>Bacilli</taxon>
        <taxon>Bacillales</taxon>
        <taxon>Bacillaceae</taxon>
        <taxon>Bacillus</taxon>
        <taxon>Bacillus cereus group</taxon>
    </lineage>
</organism>
<protein>
    <submittedName>
        <fullName evidence="1">Uncharacterized protein</fullName>
    </submittedName>
</protein>
<dbReference type="Proteomes" id="UP000220397">
    <property type="component" value="Unassembled WGS sequence"/>
</dbReference>
<gene>
    <name evidence="1" type="ORF">CN398_03070</name>
</gene>
<proteinExistence type="predicted"/>
<comment type="caution">
    <text evidence="1">The sequence shown here is derived from an EMBL/GenBank/DDBJ whole genome shotgun (WGS) entry which is preliminary data.</text>
</comment>
<dbReference type="EMBL" id="NTUS01000009">
    <property type="protein sequence ID" value="PFB09803.1"/>
    <property type="molecule type" value="Genomic_DNA"/>
</dbReference>
<evidence type="ECO:0000313" key="2">
    <source>
        <dbReference type="Proteomes" id="UP000220397"/>
    </source>
</evidence>
<reference evidence="1 2" key="1">
    <citation type="submission" date="2017-09" db="EMBL/GenBank/DDBJ databases">
        <title>Large-scale bioinformatics analysis of Bacillus genomes uncovers conserved roles of natural products in bacterial physiology.</title>
        <authorList>
            <consortium name="Agbiome Team Llc"/>
            <person name="Bleich R.M."/>
            <person name="Kirk G.J."/>
            <person name="Santa Maria K.C."/>
            <person name="Allen S.E."/>
            <person name="Farag S."/>
            <person name="Shank E.A."/>
            <person name="Bowers A."/>
        </authorList>
    </citation>
    <scope>NUCLEOTIDE SEQUENCE [LARGE SCALE GENOMIC DNA]</scope>
    <source>
        <strain evidence="1 2">AFS015413</strain>
    </source>
</reference>
<dbReference type="RefSeq" id="WP_062804334.1">
    <property type="nucleotide sequence ID" value="NZ_CP014847.1"/>
</dbReference>
<name>A0A9X6VF46_BACTU</name>
<accession>A0A9X6VF46</accession>
<sequence>MAKMRVAQLKPTEYTVRFISHEGEVIKEVTENSFLTLNQLTEQVALILEENHDLRVQTGKVDFLK</sequence>
<evidence type="ECO:0000313" key="1">
    <source>
        <dbReference type="EMBL" id="PFB09803.1"/>
    </source>
</evidence>
<dbReference type="AlphaFoldDB" id="A0A9X6VF46"/>